<evidence type="ECO:0000313" key="8">
    <source>
        <dbReference type="Proteomes" id="UP000001876"/>
    </source>
</evidence>
<organism evidence="8">
    <name type="scientific">Micromonas pusilla (strain CCMP1545)</name>
    <name type="common">Picoplanktonic green alga</name>
    <dbReference type="NCBI Taxonomy" id="564608"/>
    <lineage>
        <taxon>Eukaryota</taxon>
        <taxon>Viridiplantae</taxon>
        <taxon>Chlorophyta</taxon>
        <taxon>Mamiellophyceae</taxon>
        <taxon>Mamiellales</taxon>
        <taxon>Mamiellaceae</taxon>
        <taxon>Micromonas</taxon>
    </lineage>
</organism>
<accession>C1N5U0</accession>
<evidence type="ECO:0000256" key="4">
    <source>
        <dbReference type="ARBA" id="ARBA00030643"/>
    </source>
</evidence>
<dbReference type="OMA" id="QEYFISH"/>
<evidence type="ECO:0000256" key="5">
    <source>
        <dbReference type="SAM" id="MobiDB-lite"/>
    </source>
</evidence>
<feature type="region of interest" description="Disordered" evidence="5">
    <location>
        <begin position="138"/>
        <end position="157"/>
    </location>
</feature>
<dbReference type="RefSeq" id="XP_003063213.1">
    <property type="nucleotide sequence ID" value="XM_003063167.1"/>
</dbReference>
<dbReference type="HAMAP" id="MF_01401">
    <property type="entry name" value="MsrA"/>
    <property type="match status" value="1"/>
</dbReference>
<dbReference type="EMBL" id="GG663748">
    <property type="protein sequence ID" value="EEH52349.1"/>
    <property type="molecule type" value="Genomic_DNA"/>
</dbReference>
<protein>
    <recommendedName>
        <fullName evidence="2">peptide-methionine (S)-S-oxide reductase</fullName>
        <ecNumber evidence="2">1.8.4.11</ecNumber>
    </recommendedName>
    <alternativeName>
        <fullName evidence="4">Peptide-methionine (S)-S-oxide reductase</fullName>
    </alternativeName>
</protein>
<keyword evidence="8" id="KW-1185">Reference proteome</keyword>
<dbReference type="GeneID" id="9688864"/>
<dbReference type="KEGG" id="mpp:MICPUCDRAFT_53038"/>
<evidence type="ECO:0000256" key="1">
    <source>
        <dbReference type="ARBA" id="ARBA00005591"/>
    </source>
</evidence>
<comment type="similarity">
    <text evidence="1">Belongs to the MsrA Met sulfoxide reductase family.</text>
</comment>
<feature type="region of interest" description="Disordered" evidence="5">
    <location>
        <begin position="1"/>
        <end position="37"/>
    </location>
</feature>
<proteinExistence type="inferred from homology"/>
<evidence type="ECO:0000256" key="3">
    <source>
        <dbReference type="ARBA" id="ARBA00023002"/>
    </source>
</evidence>
<dbReference type="InterPro" id="IPR002569">
    <property type="entry name" value="Met_Sox_Rdtase_MsrA_dom"/>
</dbReference>
<evidence type="ECO:0000259" key="6">
    <source>
        <dbReference type="Pfam" id="PF01625"/>
    </source>
</evidence>
<dbReference type="Pfam" id="PF01625">
    <property type="entry name" value="PMSR"/>
    <property type="match status" value="2"/>
</dbReference>
<dbReference type="PANTHER" id="PTHR43774">
    <property type="entry name" value="PEPTIDE METHIONINE SULFOXIDE REDUCTASE"/>
    <property type="match status" value="1"/>
</dbReference>
<name>C1N5U0_MICPC</name>
<keyword evidence="3" id="KW-0560">Oxidoreductase</keyword>
<dbReference type="GO" id="GO:0008113">
    <property type="term" value="F:peptide-methionine (S)-S-oxide reductase activity"/>
    <property type="evidence" value="ECO:0007669"/>
    <property type="project" value="UniProtKB-EC"/>
</dbReference>
<feature type="compositionally biased region" description="Basic and acidic residues" evidence="5">
    <location>
        <begin position="138"/>
        <end position="148"/>
    </location>
</feature>
<dbReference type="Gene3D" id="3.30.1060.10">
    <property type="entry name" value="Peptide methionine sulphoxide reductase MsrA"/>
    <property type="match status" value="1"/>
</dbReference>
<dbReference type="eggNOG" id="KOG1635">
    <property type="taxonomic scope" value="Eukaryota"/>
</dbReference>
<feature type="domain" description="Peptide methionine sulphoxide reductase MsrA" evidence="6">
    <location>
        <begin position="97"/>
        <end position="147"/>
    </location>
</feature>
<reference evidence="7 8" key="1">
    <citation type="journal article" date="2009" name="Science">
        <title>Green evolution and dynamic adaptations revealed by genomes of the marine picoeukaryotes Micromonas.</title>
        <authorList>
            <person name="Worden A.Z."/>
            <person name="Lee J.H."/>
            <person name="Mock T."/>
            <person name="Rouze P."/>
            <person name="Simmons M.P."/>
            <person name="Aerts A.L."/>
            <person name="Allen A.E."/>
            <person name="Cuvelier M.L."/>
            <person name="Derelle E."/>
            <person name="Everett M.V."/>
            <person name="Foulon E."/>
            <person name="Grimwood J."/>
            <person name="Gundlach H."/>
            <person name="Henrissat B."/>
            <person name="Napoli C."/>
            <person name="McDonald S.M."/>
            <person name="Parker M.S."/>
            <person name="Rombauts S."/>
            <person name="Salamov A."/>
            <person name="Von Dassow P."/>
            <person name="Badger J.H."/>
            <person name="Coutinho P.M."/>
            <person name="Demir E."/>
            <person name="Dubchak I."/>
            <person name="Gentemann C."/>
            <person name="Eikrem W."/>
            <person name="Gready J.E."/>
            <person name="John U."/>
            <person name="Lanier W."/>
            <person name="Lindquist E.A."/>
            <person name="Lucas S."/>
            <person name="Mayer K.F."/>
            <person name="Moreau H."/>
            <person name="Not F."/>
            <person name="Otillar R."/>
            <person name="Panaud O."/>
            <person name="Pangilinan J."/>
            <person name="Paulsen I."/>
            <person name="Piegu B."/>
            <person name="Poliakov A."/>
            <person name="Robbens S."/>
            <person name="Schmutz J."/>
            <person name="Toulza E."/>
            <person name="Wyss T."/>
            <person name="Zelensky A."/>
            <person name="Zhou K."/>
            <person name="Armbrust E.V."/>
            <person name="Bhattacharya D."/>
            <person name="Goodenough U.W."/>
            <person name="Van de Peer Y."/>
            <person name="Grigoriev I.V."/>
        </authorList>
    </citation>
    <scope>NUCLEOTIDE SEQUENCE [LARGE SCALE GENOMIC DNA]</scope>
    <source>
        <strain evidence="7 8">CCMP1545</strain>
    </source>
</reference>
<dbReference type="STRING" id="564608.C1N5U0"/>
<dbReference type="Proteomes" id="UP000001876">
    <property type="component" value="Unassembled WGS sequence"/>
</dbReference>
<dbReference type="AlphaFoldDB" id="C1N5U0"/>
<evidence type="ECO:0000256" key="2">
    <source>
        <dbReference type="ARBA" id="ARBA00012502"/>
    </source>
</evidence>
<feature type="compositionally biased region" description="Polar residues" evidence="5">
    <location>
        <begin position="1"/>
        <end position="13"/>
    </location>
</feature>
<sequence>MANGPHPSSSRISTARRGGVAERASASGDVEPPPSSAAAAAADEAYATRRNVLNLGFLALSLPLWKDILHDLGYLHGPEDVPAPTPPIPPGSGYRVAIFAGGCFWCMEKPFDILPGVIATTSGYTGGVEANPRYHDVGGGKTGHRESGAHTATPFNSHLTPFDSTPVRVLYDPAVVSYDRLLETYWRQIDPTREDGMFLDSGFQYTSAIFVDGEEQREKAEASVRALEAARRFPGPIKARPRLRRRSHWVPRFQSPPSTPFNSASDAFQLHPDVATLQTAIVDAATFWPAEVYHQDYYKLNAARYGFYRGLSGRDEFVQSVWGPEAVYGGG</sequence>
<dbReference type="PANTHER" id="PTHR43774:SF1">
    <property type="entry name" value="PEPTIDE METHIONINE SULFOXIDE REDUCTASE MSRA 2"/>
    <property type="match status" value="1"/>
</dbReference>
<dbReference type="InterPro" id="IPR036509">
    <property type="entry name" value="Met_Sox_Rdtase_MsrA_sf"/>
</dbReference>
<evidence type="ECO:0000313" key="7">
    <source>
        <dbReference type="EMBL" id="EEH52349.1"/>
    </source>
</evidence>
<feature type="domain" description="Peptide methionine sulphoxide reductase MsrA" evidence="6">
    <location>
        <begin position="167"/>
        <end position="238"/>
    </location>
</feature>
<dbReference type="EC" id="1.8.4.11" evidence="2"/>
<dbReference type="OrthoDB" id="497531at2759"/>
<dbReference type="SUPFAM" id="SSF55068">
    <property type="entry name" value="Peptide methionine sulfoxide reductase"/>
    <property type="match status" value="2"/>
</dbReference>
<gene>
    <name evidence="7" type="ORF">MICPUCDRAFT_53038</name>
</gene>